<dbReference type="PANTHER" id="PTHR10778:SF13">
    <property type="entry name" value="ADENOSINE 3'-PHOSPHO 5'-PHOSPHOSULFATE TRANSPORTER 1"/>
    <property type="match status" value="1"/>
</dbReference>
<reference evidence="7" key="1">
    <citation type="submission" date="2021-02" db="EMBL/GenBank/DDBJ databases">
        <authorList>
            <person name="Dougan E. K."/>
            <person name="Rhodes N."/>
            <person name="Thang M."/>
            <person name="Chan C."/>
        </authorList>
    </citation>
    <scope>NUCLEOTIDE SEQUENCE</scope>
</reference>
<feature type="transmembrane region" description="Helical" evidence="6">
    <location>
        <begin position="286"/>
        <end position="304"/>
    </location>
</feature>
<gene>
    <name evidence="7" type="ORF">PGLA1383_LOCUS40548</name>
    <name evidence="8" type="ORF">PGLA2088_LOCUS5527</name>
</gene>
<proteinExistence type="predicted"/>
<evidence type="ECO:0000256" key="4">
    <source>
        <dbReference type="ARBA" id="ARBA00022989"/>
    </source>
</evidence>
<dbReference type="GO" id="GO:0005789">
    <property type="term" value="C:endoplasmic reticulum membrane"/>
    <property type="evidence" value="ECO:0007669"/>
    <property type="project" value="TreeGrafter"/>
</dbReference>
<feature type="transmembrane region" description="Helical" evidence="6">
    <location>
        <begin position="229"/>
        <end position="249"/>
    </location>
</feature>
<dbReference type="InterPro" id="IPR013657">
    <property type="entry name" value="SCL35B1-4/HUT1"/>
</dbReference>
<dbReference type="OrthoDB" id="1601at2759"/>
<protein>
    <submittedName>
        <fullName evidence="7">Uncharacterized protein</fullName>
    </submittedName>
</protein>
<feature type="transmembrane region" description="Helical" evidence="6">
    <location>
        <begin position="41"/>
        <end position="65"/>
    </location>
</feature>
<evidence type="ECO:0000256" key="2">
    <source>
        <dbReference type="ARBA" id="ARBA00022448"/>
    </source>
</evidence>
<evidence type="ECO:0000313" key="7">
    <source>
        <dbReference type="EMBL" id="CAE8623255.1"/>
    </source>
</evidence>
<dbReference type="GO" id="GO:0046964">
    <property type="term" value="F:3'-phosphoadenosine 5'-phosphosulfate transmembrane transporter activity"/>
    <property type="evidence" value="ECO:0007669"/>
    <property type="project" value="TreeGrafter"/>
</dbReference>
<evidence type="ECO:0000313" key="8">
    <source>
        <dbReference type="EMBL" id="CAE8647267.1"/>
    </source>
</evidence>
<comment type="subcellular location">
    <subcellularLocation>
        <location evidence="1">Membrane</location>
        <topology evidence="1">Multi-pass membrane protein</topology>
    </subcellularLocation>
</comment>
<evidence type="ECO:0000256" key="6">
    <source>
        <dbReference type="SAM" id="Phobius"/>
    </source>
</evidence>
<name>A0A813GDZ7_POLGL</name>
<accession>A0A813GDZ7</accession>
<feature type="transmembrane region" description="Helical" evidence="6">
    <location>
        <begin position="12"/>
        <end position="29"/>
    </location>
</feature>
<keyword evidence="4 6" id="KW-1133">Transmembrane helix</keyword>
<organism evidence="7 9">
    <name type="scientific">Polarella glacialis</name>
    <name type="common">Dinoflagellate</name>
    <dbReference type="NCBI Taxonomy" id="89957"/>
    <lineage>
        <taxon>Eukaryota</taxon>
        <taxon>Sar</taxon>
        <taxon>Alveolata</taxon>
        <taxon>Dinophyceae</taxon>
        <taxon>Suessiales</taxon>
        <taxon>Suessiaceae</taxon>
        <taxon>Polarella</taxon>
    </lineage>
</organism>
<keyword evidence="2" id="KW-0813">Transport</keyword>
<feature type="transmembrane region" description="Helical" evidence="6">
    <location>
        <begin position="200"/>
        <end position="217"/>
    </location>
</feature>
<dbReference type="EMBL" id="CAJNNW010005283">
    <property type="protein sequence ID" value="CAE8647267.1"/>
    <property type="molecule type" value="Genomic_DNA"/>
</dbReference>
<dbReference type="EMBL" id="CAJNNV010028136">
    <property type="protein sequence ID" value="CAE8623255.1"/>
    <property type="molecule type" value="Genomic_DNA"/>
</dbReference>
<sequence length="349" mass="39007">MWRQLDSAWRCGGYGTGVVVMLTLYGIIQERIMSEAYDGEFFTSSAFLVFCNRIFGIAFAVGMMMASKESFQNKAPLWKYLLISSSNVLSTWSQYEALKHVSFPVQMLGKSFKMLPVMLWGILISHKRYGWNDWATASSVTWGVTQFLVTGEILSKHADEGSGFYGLCLLFVFLLGDGFTSTFQEKLFKEHTMSKYNQMLYVNSWSAVISAIVIAGADPRPISFCLGHPLAAAHICLLSLAAVAGQFFIYSEVKEFGALVLAMTMNLRQVVSILVSYAIYFHPVNLMQILSLAIVFGSLFLKNYSGLKKSRDREEDAKASPAKSDELRELRPTEIGWEGPCIQVEPAEV</sequence>
<feature type="transmembrane region" description="Helical" evidence="6">
    <location>
        <begin position="162"/>
        <end position="179"/>
    </location>
</feature>
<dbReference type="OMA" id="KFENTQF"/>
<dbReference type="Pfam" id="PF08449">
    <property type="entry name" value="UAA"/>
    <property type="match status" value="1"/>
</dbReference>
<dbReference type="Proteomes" id="UP000626109">
    <property type="component" value="Unassembled WGS sequence"/>
</dbReference>
<dbReference type="GO" id="GO:0000139">
    <property type="term" value="C:Golgi membrane"/>
    <property type="evidence" value="ECO:0007669"/>
    <property type="project" value="TreeGrafter"/>
</dbReference>
<keyword evidence="3 6" id="KW-0812">Transmembrane</keyword>
<evidence type="ECO:0000256" key="5">
    <source>
        <dbReference type="ARBA" id="ARBA00023136"/>
    </source>
</evidence>
<keyword evidence="5 6" id="KW-0472">Membrane</keyword>
<dbReference type="AlphaFoldDB" id="A0A813GDZ7"/>
<keyword evidence="9" id="KW-1185">Reference proteome</keyword>
<dbReference type="Proteomes" id="UP000654075">
    <property type="component" value="Unassembled WGS sequence"/>
</dbReference>
<comment type="caution">
    <text evidence="7">The sequence shown here is derived from an EMBL/GenBank/DDBJ whole genome shotgun (WGS) entry which is preliminary data.</text>
</comment>
<evidence type="ECO:0000256" key="3">
    <source>
        <dbReference type="ARBA" id="ARBA00022692"/>
    </source>
</evidence>
<evidence type="ECO:0000313" key="9">
    <source>
        <dbReference type="Proteomes" id="UP000654075"/>
    </source>
</evidence>
<dbReference type="PANTHER" id="PTHR10778">
    <property type="entry name" value="SOLUTE CARRIER FAMILY 35 MEMBER B"/>
    <property type="match status" value="1"/>
</dbReference>
<evidence type="ECO:0000256" key="1">
    <source>
        <dbReference type="ARBA" id="ARBA00004141"/>
    </source>
</evidence>